<dbReference type="Pfam" id="PF03591">
    <property type="entry name" value="AzlC"/>
    <property type="match status" value="1"/>
</dbReference>
<keyword evidence="3" id="KW-0813">Transport</keyword>
<reference evidence="9" key="2">
    <citation type="submission" date="2021-04" db="EMBL/GenBank/DDBJ databases">
        <authorList>
            <person name="Gilroy R."/>
        </authorList>
    </citation>
    <scope>NUCLEOTIDE SEQUENCE</scope>
    <source>
        <strain evidence="9">5790</strain>
    </source>
</reference>
<reference evidence="9" key="1">
    <citation type="journal article" date="2021" name="PeerJ">
        <title>Extensive microbial diversity within the chicken gut microbiome revealed by metagenomics and culture.</title>
        <authorList>
            <person name="Gilroy R."/>
            <person name="Ravi A."/>
            <person name="Getino M."/>
            <person name="Pursley I."/>
            <person name="Horton D.L."/>
            <person name="Alikhan N.F."/>
            <person name="Baker D."/>
            <person name="Gharbi K."/>
            <person name="Hall N."/>
            <person name="Watson M."/>
            <person name="Adriaenssens E.M."/>
            <person name="Foster-Nyarko E."/>
            <person name="Jarju S."/>
            <person name="Secka A."/>
            <person name="Antonio M."/>
            <person name="Oren A."/>
            <person name="Chaudhuri R.R."/>
            <person name="La Ragione R."/>
            <person name="Hildebrand F."/>
            <person name="Pallen M.J."/>
        </authorList>
    </citation>
    <scope>NUCLEOTIDE SEQUENCE</scope>
    <source>
        <strain evidence="9">5790</strain>
    </source>
</reference>
<comment type="similarity">
    <text evidence="2">Belongs to the AzlC family.</text>
</comment>
<dbReference type="InterPro" id="IPR011606">
    <property type="entry name" value="Brnchd-chn_aa_trnsp_permease"/>
</dbReference>
<feature type="transmembrane region" description="Helical" evidence="8">
    <location>
        <begin position="59"/>
        <end position="81"/>
    </location>
</feature>
<accession>A0A9D1TL32</accession>
<evidence type="ECO:0000256" key="4">
    <source>
        <dbReference type="ARBA" id="ARBA00022475"/>
    </source>
</evidence>
<proteinExistence type="inferred from homology"/>
<evidence type="ECO:0000256" key="5">
    <source>
        <dbReference type="ARBA" id="ARBA00022692"/>
    </source>
</evidence>
<feature type="transmembrane region" description="Helical" evidence="8">
    <location>
        <begin position="130"/>
        <end position="156"/>
    </location>
</feature>
<feature type="transmembrane region" description="Helical" evidence="8">
    <location>
        <begin position="20"/>
        <end position="47"/>
    </location>
</feature>
<feature type="transmembrane region" description="Helical" evidence="8">
    <location>
        <begin position="213"/>
        <end position="232"/>
    </location>
</feature>
<feature type="transmembrane region" description="Helical" evidence="8">
    <location>
        <begin position="186"/>
        <end position="206"/>
    </location>
</feature>
<evidence type="ECO:0000256" key="8">
    <source>
        <dbReference type="SAM" id="Phobius"/>
    </source>
</evidence>
<evidence type="ECO:0000313" key="9">
    <source>
        <dbReference type="EMBL" id="HIV85487.1"/>
    </source>
</evidence>
<comment type="subcellular location">
    <subcellularLocation>
        <location evidence="1">Cell membrane</location>
        <topology evidence="1">Multi-pass membrane protein</topology>
    </subcellularLocation>
</comment>
<name>A0A9D1TL32_9FIRM</name>
<evidence type="ECO:0000256" key="2">
    <source>
        <dbReference type="ARBA" id="ARBA00010735"/>
    </source>
</evidence>
<keyword evidence="7 8" id="KW-0472">Membrane</keyword>
<dbReference type="Proteomes" id="UP000824162">
    <property type="component" value="Unassembled WGS sequence"/>
</dbReference>
<evidence type="ECO:0000256" key="1">
    <source>
        <dbReference type="ARBA" id="ARBA00004651"/>
    </source>
</evidence>
<keyword evidence="5 8" id="KW-0812">Transmembrane</keyword>
<organism evidence="9 10">
    <name type="scientific">Candidatus Monoglobus merdigallinarum</name>
    <dbReference type="NCBI Taxonomy" id="2838698"/>
    <lineage>
        <taxon>Bacteria</taxon>
        <taxon>Bacillati</taxon>
        <taxon>Bacillota</taxon>
        <taxon>Clostridia</taxon>
        <taxon>Monoglobales</taxon>
        <taxon>Monoglobaceae</taxon>
        <taxon>Monoglobus</taxon>
    </lineage>
</organism>
<sequence>MDKSAAENRYLNGLRDGIPIGLGYLSVSFTFGIMAVSGGLPVLAALLISMTNLTSAGQLAGLSLILSGASYFEMAAAQLIINIRYSLMSVSVSQKLGSTGTLNRMGIAFGITDEIFAVSVTNPKQLGARYMYGLMCLPYIGWALGTLLGAAAGMLLPESIRSALGIAIYAMFIAIVIPPAKDSRPILFVLLGAVFLSSCFAWLPGLNRISGGFAIIICAVVCAAAGAAIAPIDQDDDSTEAPYGT</sequence>
<dbReference type="EMBL" id="DXIJ01000034">
    <property type="protein sequence ID" value="HIV85487.1"/>
    <property type="molecule type" value="Genomic_DNA"/>
</dbReference>
<evidence type="ECO:0000256" key="7">
    <source>
        <dbReference type="ARBA" id="ARBA00023136"/>
    </source>
</evidence>
<evidence type="ECO:0000256" key="6">
    <source>
        <dbReference type="ARBA" id="ARBA00022989"/>
    </source>
</evidence>
<gene>
    <name evidence="9" type="ORF">H9900_01615</name>
</gene>
<evidence type="ECO:0000256" key="3">
    <source>
        <dbReference type="ARBA" id="ARBA00022448"/>
    </source>
</evidence>
<dbReference type="PANTHER" id="PTHR34979">
    <property type="entry name" value="INNER MEMBRANE PROTEIN YGAZ"/>
    <property type="match status" value="1"/>
</dbReference>
<protein>
    <submittedName>
        <fullName evidence="9">AzlC family ABC transporter permease</fullName>
    </submittedName>
</protein>
<evidence type="ECO:0000313" key="10">
    <source>
        <dbReference type="Proteomes" id="UP000824162"/>
    </source>
</evidence>
<dbReference type="GO" id="GO:1903785">
    <property type="term" value="P:L-valine transmembrane transport"/>
    <property type="evidence" value="ECO:0007669"/>
    <property type="project" value="TreeGrafter"/>
</dbReference>
<keyword evidence="4" id="KW-1003">Cell membrane</keyword>
<comment type="caution">
    <text evidence="9">The sequence shown here is derived from an EMBL/GenBank/DDBJ whole genome shotgun (WGS) entry which is preliminary data.</text>
</comment>
<keyword evidence="6 8" id="KW-1133">Transmembrane helix</keyword>
<dbReference type="PANTHER" id="PTHR34979:SF1">
    <property type="entry name" value="INNER MEMBRANE PROTEIN YGAZ"/>
    <property type="match status" value="1"/>
</dbReference>
<dbReference type="GO" id="GO:0005886">
    <property type="term" value="C:plasma membrane"/>
    <property type="evidence" value="ECO:0007669"/>
    <property type="project" value="UniProtKB-SubCell"/>
</dbReference>
<feature type="transmembrane region" description="Helical" evidence="8">
    <location>
        <begin position="163"/>
        <end position="180"/>
    </location>
</feature>
<dbReference type="AlphaFoldDB" id="A0A9D1TL32"/>